<dbReference type="SUPFAM" id="SSF50182">
    <property type="entry name" value="Sm-like ribonucleoproteins"/>
    <property type="match status" value="1"/>
</dbReference>
<dbReference type="Proteomes" id="UP000242367">
    <property type="component" value="Unassembled WGS sequence"/>
</dbReference>
<evidence type="ECO:0000256" key="1">
    <source>
        <dbReference type="SAM" id="Phobius"/>
    </source>
</evidence>
<keyword evidence="1" id="KW-0812">Transmembrane</keyword>
<dbReference type="Pfam" id="PF00924">
    <property type="entry name" value="MS_channel_2nd"/>
    <property type="match status" value="1"/>
</dbReference>
<keyword evidence="1" id="KW-0472">Membrane</keyword>
<proteinExistence type="predicted"/>
<dbReference type="RefSeq" id="WP_103565577.1">
    <property type="nucleotide sequence ID" value="NZ_MTBP01000004.1"/>
</dbReference>
<dbReference type="InterPro" id="IPR010920">
    <property type="entry name" value="LSM_dom_sf"/>
</dbReference>
<dbReference type="InterPro" id="IPR045275">
    <property type="entry name" value="MscS_archaea/bacteria_type"/>
</dbReference>
<comment type="caution">
    <text evidence="3">The sequence shown here is derived from an EMBL/GenBank/DDBJ whole genome shotgun (WGS) entry which is preliminary data.</text>
</comment>
<dbReference type="PANTHER" id="PTHR30221">
    <property type="entry name" value="SMALL-CONDUCTANCE MECHANOSENSITIVE CHANNEL"/>
    <property type="match status" value="1"/>
</dbReference>
<evidence type="ECO:0000313" key="3">
    <source>
        <dbReference type="EMBL" id="POM22909.1"/>
    </source>
</evidence>
<reference evidence="3 4" key="1">
    <citation type="journal article" date="2017" name="Chemistry">
        <title>Isolation, Biosynthesis and Chemical Modifications of Rubterolones A-F: Rare Tropolone Alkaloids from Actinomadura sp. 5-2.</title>
        <authorList>
            <person name="Guo H."/>
            <person name="Benndorf R."/>
            <person name="Leichnitz D."/>
            <person name="Klassen J.L."/>
            <person name="Vollmers J."/>
            <person name="Gorls H."/>
            <person name="Steinacker M."/>
            <person name="Weigel C."/>
            <person name="Dahse H.M."/>
            <person name="Kaster A.K."/>
            <person name="de Beer Z.W."/>
            <person name="Poulsen M."/>
            <person name="Beemelmanns C."/>
        </authorList>
    </citation>
    <scope>NUCLEOTIDE SEQUENCE [LARGE SCALE GENOMIC DNA]</scope>
    <source>
        <strain evidence="3 4">5-2</strain>
    </source>
</reference>
<organism evidence="3 4">
    <name type="scientific">Actinomadura rubteroloni</name>
    <dbReference type="NCBI Taxonomy" id="1926885"/>
    <lineage>
        <taxon>Bacteria</taxon>
        <taxon>Bacillati</taxon>
        <taxon>Actinomycetota</taxon>
        <taxon>Actinomycetes</taxon>
        <taxon>Streptosporangiales</taxon>
        <taxon>Thermomonosporaceae</taxon>
        <taxon>Actinomadura</taxon>
    </lineage>
</organism>
<dbReference type="GO" id="GO:0008381">
    <property type="term" value="F:mechanosensitive monoatomic ion channel activity"/>
    <property type="evidence" value="ECO:0007669"/>
    <property type="project" value="InterPro"/>
</dbReference>
<sequence>MHVTARLPERLRLGKFTLLASVATAAAVLSWIGDPAKGPVWTRILAWFGALVFCVAGLAATFRLGEETRRVTLSVLGDSRAGLARVSVVLLGGMLVILLALTLVRVPIGQLILGGAVIGALLGIAGQQTLANVFAGIVMLYARPFAIGDQVTIRSGPLGGPLVGVVQQIGLLYVEMDSKDGRVSVPNTQMQLAAITHHAPDVDTYSDDPSENA</sequence>
<name>A0A2P4UCY1_9ACTN</name>
<dbReference type="GO" id="GO:0016020">
    <property type="term" value="C:membrane"/>
    <property type="evidence" value="ECO:0007669"/>
    <property type="project" value="InterPro"/>
</dbReference>
<dbReference type="InterPro" id="IPR006685">
    <property type="entry name" value="MscS_channel_2nd"/>
</dbReference>
<dbReference type="AlphaFoldDB" id="A0A2P4UCY1"/>
<accession>A0A2P4UCY1</accession>
<dbReference type="EMBL" id="MTBP01000004">
    <property type="protein sequence ID" value="POM22909.1"/>
    <property type="molecule type" value="Genomic_DNA"/>
</dbReference>
<feature type="transmembrane region" description="Helical" evidence="1">
    <location>
        <begin position="116"/>
        <end position="142"/>
    </location>
</feature>
<protein>
    <submittedName>
        <fullName evidence="3">Mechanosensitive ion channel</fullName>
    </submittedName>
</protein>
<evidence type="ECO:0000259" key="2">
    <source>
        <dbReference type="Pfam" id="PF00924"/>
    </source>
</evidence>
<feature type="transmembrane region" description="Helical" evidence="1">
    <location>
        <begin position="12"/>
        <end position="32"/>
    </location>
</feature>
<feature type="transmembrane region" description="Helical" evidence="1">
    <location>
        <begin position="83"/>
        <end position="104"/>
    </location>
</feature>
<feature type="transmembrane region" description="Helical" evidence="1">
    <location>
        <begin position="44"/>
        <end position="62"/>
    </location>
</feature>
<gene>
    <name evidence="3" type="ORF">BTM25_51150</name>
</gene>
<evidence type="ECO:0000313" key="4">
    <source>
        <dbReference type="Proteomes" id="UP000242367"/>
    </source>
</evidence>
<feature type="domain" description="Mechanosensitive ion channel MscS" evidence="2">
    <location>
        <begin position="129"/>
        <end position="190"/>
    </location>
</feature>
<keyword evidence="1" id="KW-1133">Transmembrane helix</keyword>
<dbReference type="PANTHER" id="PTHR30221:SF1">
    <property type="entry name" value="SMALL-CONDUCTANCE MECHANOSENSITIVE CHANNEL"/>
    <property type="match status" value="1"/>
</dbReference>
<keyword evidence="4" id="KW-1185">Reference proteome</keyword>